<feature type="binding site" evidence="7">
    <location>
        <position position="162"/>
    </location>
    <ligand>
        <name>phosphoenolpyruvate</name>
        <dbReference type="ChEBI" id="CHEBI:58702"/>
    </ligand>
</feature>
<evidence type="ECO:0000259" key="8">
    <source>
        <dbReference type="Pfam" id="PF00275"/>
    </source>
</evidence>
<dbReference type="GO" id="GO:0005737">
    <property type="term" value="C:cytoplasm"/>
    <property type="evidence" value="ECO:0007669"/>
    <property type="project" value="UniProtKB-SubCell"/>
</dbReference>
<feature type="binding site" evidence="7">
    <location>
        <position position="117"/>
    </location>
    <ligand>
        <name>phosphoenolpyruvate</name>
        <dbReference type="ChEBI" id="CHEBI:58702"/>
    </ligand>
</feature>
<dbReference type="Gene3D" id="3.65.10.10">
    <property type="entry name" value="Enolpyruvate transferase domain"/>
    <property type="match status" value="2"/>
</dbReference>
<feature type="binding site" evidence="7">
    <location>
        <position position="328"/>
    </location>
    <ligand>
        <name>3-phosphoshikimate</name>
        <dbReference type="ChEBI" id="CHEBI:145989"/>
    </ligand>
</feature>
<feature type="binding site" evidence="7">
    <location>
        <position position="162"/>
    </location>
    <ligand>
        <name>3-phosphoshikimate</name>
        <dbReference type="ChEBI" id="CHEBI:145989"/>
    </ligand>
</feature>
<dbReference type="GO" id="GO:0009073">
    <property type="term" value="P:aromatic amino acid family biosynthetic process"/>
    <property type="evidence" value="ECO:0007669"/>
    <property type="project" value="UniProtKB-KW"/>
</dbReference>
<dbReference type="NCBIfam" id="TIGR01356">
    <property type="entry name" value="aroA"/>
    <property type="match status" value="1"/>
</dbReference>
<evidence type="ECO:0000256" key="3">
    <source>
        <dbReference type="ARBA" id="ARBA00022605"/>
    </source>
</evidence>
<dbReference type="RefSeq" id="WP_048112721.1">
    <property type="nucleotide sequence ID" value="NZ_CP010070.1"/>
</dbReference>
<feature type="active site" description="Proton acceptor" evidence="7">
    <location>
        <position position="301"/>
    </location>
</feature>
<comment type="caution">
    <text evidence="7">Lacks conserved residue(s) required for the propagation of feature annotation.</text>
</comment>
<dbReference type="InterPro" id="IPR036968">
    <property type="entry name" value="Enolpyruvate_Tfrase_sf"/>
</dbReference>
<dbReference type="PIRSF" id="PIRSF000505">
    <property type="entry name" value="EPSPS"/>
    <property type="match status" value="1"/>
</dbReference>
<comment type="catalytic activity">
    <reaction evidence="6">
        <text>3-phosphoshikimate + phosphoenolpyruvate = 5-O-(1-carboxyvinyl)-3-phosphoshikimate + phosphate</text>
        <dbReference type="Rhea" id="RHEA:21256"/>
        <dbReference type="ChEBI" id="CHEBI:43474"/>
        <dbReference type="ChEBI" id="CHEBI:57701"/>
        <dbReference type="ChEBI" id="CHEBI:58702"/>
        <dbReference type="ChEBI" id="CHEBI:145989"/>
        <dbReference type="EC" id="2.5.1.19"/>
    </reaction>
    <physiologicalReaction direction="left-to-right" evidence="6">
        <dbReference type="Rhea" id="RHEA:21257"/>
    </physiologicalReaction>
</comment>
<dbReference type="GO" id="GO:0009423">
    <property type="term" value="P:chorismate biosynthetic process"/>
    <property type="evidence" value="ECO:0007669"/>
    <property type="project" value="UniProtKB-UniRule"/>
</dbReference>
<gene>
    <name evidence="7 9" type="primary">aroA</name>
    <name evidence="9" type="ORF">Mpt1_c09820</name>
</gene>
<keyword evidence="7" id="KW-0963">Cytoplasm</keyword>
<dbReference type="GO" id="GO:0003866">
    <property type="term" value="F:3-phosphoshikimate 1-carboxyvinyltransferase activity"/>
    <property type="evidence" value="ECO:0007669"/>
    <property type="project" value="UniProtKB-UniRule"/>
</dbReference>
<comment type="subcellular location">
    <subcellularLocation>
        <location evidence="7">Cytoplasm</location>
    </subcellularLocation>
</comment>
<feature type="binding site" evidence="7">
    <location>
        <position position="20"/>
    </location>
    <ligand>
        <name>3-phosphoshikimate</name>
        <dbReference type="ChEBI" id="CHEBI:145989"/>
    </ligand>
</feature>
<dbReference type="InterPro" id="IPR023193">
    <property type="entry name" value="EPSP_synthase_CS"/>
</dbReference>
<feature type="binding site" evidence="7">
    <location>
        <position position="89"/>
    </location>
    <ligand>
        <name>phosphoenolpyruvate</name>
        <dbReference type="ChEBI" id="CHEBI:58702"/>
    </ligand>
</feature>
<evidence type="ECO:0000313" key="10">
    <source>
        <dbReference type="Proteomes" id="UP000030787"/>
    </source>
</evidence>
<feature type="binding site" evidence="7">
    <location>
        <position position="332"/>
    </location>
    <ligand>
        <name>phosphoenolpyruvate</name>
        <dbReference type="ChEBI" id="CHEBI:58702"/>
    </ligand>
</feature>
<dbReference type="Proteomes" id="UP000030787">
    <property type="component" value="Chromosome"/>
</dbReference>
<feature type="binding site" evidence="7">
    <location>
        <position position="25"/>
    </location>
    <ligand>
        <name>3-phosphoshikimate</name>
        <dbReference type="ChEBI" id="CHEBI:145989"/>
    </ligand>
</feature>
<dbReference type="KEGG" id="mear:Mpt1_c09820"/>
<dbReference type="EC" id="2.5.1.19" evidence="7"/>
<dbReference type="OrthoDB" id="43788at2157"/>
<dbReference type="GeneID" id="24818644"/>
<sequence length="419" mass="44301">MMMSFGKAVLKGTLSPPPSKSHTHRAFFLSAMADGESRITNCLISDDTKATLGAAESMGASVSVKGKEVIISGGKLHAPKRTVDADNSGTTIRLFTGIVSMFDEWVTLTGDASLRKRPMGPLLDALSQMGVECRSDNGRPPVEIRGANKGGKVTINGGISSQFITSLLITSPMLSHDTEIIIEGKMVSEPYIDVTTHIMSLFGVKVERNKNIMKVKGGTGYRPYDYTVPADFSSAAFPLVAGALGGQVTVKGLCMDDPQGDRVIIDILKRVGADVSVGKDSVTVKKKELKAIDVDIGGCPDLFPILAVLLSTASGTSRLYGAPQLKFKESDRIQSTVNMLRAIGAEAEGTDNGCIIKGKKKLAGGSVVTLGDHRIMMAGAVASLLCDGAVTVDNAECCSVSYPEFPEHMRSLGMKVEVP</sequence>
<dbReference type="UniPathway" id="UPA00053">
    <property type="reaction ID" value="UER00089"/>
</dbReference>
<evidence type="ECO:0000256" key="1">
    <source>
        <dbReference type="ARBA" id="ARBA00004811"/>
    </source>
</evidence>
<dbReference type="Pfam" id="PF00275">
    <property type="entry name" value="EPSP_synthase"/>
    <property type="match status" value="1"/>
</dbReference>
<dbReference type="STRING" id="1577791.Mpt1_c09820"/>
<dbReference type="InterPro" id="IPR006264">
    <property type="entry name" value="EPSP_synthase"/>
</dbReference>
<feature type="binding site" evidence="7">
    <location>
        <position position="301"/>
    </location>
    <ligand>
        <name>3-phosphoshikimate</name>
        <dbReference type="ChEBI" id="CHEBI:145989"/>
    </ligand>
</feature>
<feature type="binding site" evidence="7">
    <location>
        <position position="21"/>
    </location>
    <ligand>
        <name>3-phosphoshikimate</name>
        <dbReference type="ChEBI" id="CHEBI:145989"/>
    </ligand>
</feature>
<dbReference type="PROSITE" id="PS00885">
    <property type="entry name" value="EPSP_SYNTHASE_2"/>
    <property type="match status" value="1"/>
</dbReference>
<name>A0A0A7LH56_9ARCH</name>
<feature type="binding site" evidence="7">
    <location>
        <position position="161"/>
    </location>
    <ligand>
        <name>3-phosphoshikimate</name>
        <dbReference type="ChEBI" id="CHEBI:145989"/>
    </ligand>
</feature>
<comment type="function">
    <text evidence="7">Catalyzes the transfer of the enolpyruvyl moiety of phosphoenolpyruvate (PEP) to the 5-hydroxyl of shikimate-3-phosphate (S3P) to produce enolpyruvyl shikimate-3-phosphate and inorganic phosphate.</text>
</comment>
<feature type="binding site" evidence="7">
    <location>
        <position position="374"/>
    </location>
    <ligand>
        <name>phosphoenolpyruvate</name>
        <dbReference type="ChEBI" id="CHEBI:58702"/>
    </ligand>
</feature>
<feature type="binding site" evidence="7">
    <location>
        <position position="188"/>
    </location>
    <ligand>
        <name>3-phosphoshikimate</name>
        <dbReference type="ChEBI" id="CHEBI:145989"/>
    </ligand>
</feature>
<feature type="binding site" evidence="7">
    <location>
        <position position="160"/>
    </location>
    <ligand>
        <name>3-phosphoshikimate</name>
        <dbReference type="ChEBI" id="CHEBI:145989"/>
    </ligand>
</feature>
<dbReference type="HOGENOM" id="CLU_024321_0_0_2"/>
<keyword evidence="10" id="KW-1185">Reference proteome</keyword>
<dbReference type="SUPFAM" id="SSF55205">
    <property type="entry name" value="EPT/RTPC-like"/>
    <property type="match status" value="1"/>
</dbReference>
<evidence type="ECO:0000256" key="2">
    <source>
        <dbReference type="ARBA" id="ARBA00009948"/>
    </source>
</evidence>
<evidence type="ECO:0000256" key="6">
    <source>
        <dbReference type="ARBA" id="ARBA00044633"/>
    </source>
</evidence>
<dbReference type="CDD" id="cd01556">
    <property type="entry name" value="EPSP_synthase"/>
    <property type="match status" value="1"/>
</dbReference>
<evidence type="ECO:0000256" key="5">
    <source>
        <dbReference type="ARBA" id="ARBA00023141"/>
    </source>
</evidence>
<evidence type="ECO:0000256" key="4">
    <source>
        <dbReference type="ARBA" id="ARBA00022679"/>
    </source>
</evidence>
<protein>
    <recommendedName>
        <fullName evidence="7">3-phosphoshikimate 1-carboxyvinyltransferase</fullName>
        <ecNumber evidence="7">2.5.1.19</ecNumber>
    </recommendedName>
    <alternativeName>
        <fullName evidence="7">5-enolpyruvylshikimate-3-phosphate synthase</fullName>
        <shortName evidence="7">EPSP synthase</shortName>
        <shortName evidence="7">EPSPS</shortName>
    </alternativeName>
</protein>
<dbReference type="GO" id="GO:0008652">
    <property type="term" value="P:amino acid biosynthetic process"/>
    <property type="evidence" value="ECO:0007669"/>
    <property type="project" value="UniProtKB-KW"/>
</dbReference>
<evidence type="ECO:0000313" key="9">
    <source>
        <dbReference type="EMBL" id="AIZ56856.1"/>
    </source>
</evidence>
<dbReference type="PANTHER" id="PTHR21090">
    <property type="entry name" value="AROM/DEHYDROQUINATE SYNTHASE"/>
    <property type="match status" value="1"/>
</dbReference>
<dbReference type="PANTHER" id="PTHR21090:SF5">
    <property type="entry name" value="PENTAFUNCTIONAL AROM POLYPEPTIDE"/>
    <property type="match status" value="1"/>
</dbReference>
<comment type="similarity">
    <text evidence="2 7">Belongs to the EPSP synthase family.</text>
</comment>
<feature type="binding site" evidence="7">
    <location>
        <position position="20"/>
    </location>
    <ligand>
        <name>phosphoenolpyruvate</name>
        <dbReference type="ChEBI" id="CHEBI:58702"/>
    </ligand>
</feature>
<keyword evidence="4 7" id="KW-0808">Transferase</keyword>
<dbReference type="AlphaFoldDB" id="A0A0A7LH56"/>
<dbReference type="EMBL" id="CP010070">
    <property type="protein sequence ID" value="AIZ56856.1"/>
    <property type="molecule type" value="Genomic_DNA"/>
</dbReference>
<accession>A0A0A7LH56</accession>
<dbReference type="InterPro" id="IPR013792">
    <property type="entry name" value="RNA3'P_cycl/enolpyr_Trfase_a/b"/>
</dbReference>
<keyword evidence="5 7" id="KW-0057">Aromatic amino acid biosynthesis</keyword>
<organism evidence="9 10">
    <name type="scientific">Candidatus Methanoplasma termitum</name>
    <dbReference type="NCBI Taxonomy" id="1577791"/>
    <lineage>
        <taxon>Archaea</taxon>
        <taxon>Methanobacteriati</taxon>
        <taxon>Thermoplasmatota</taxon>
        <taxon>Thermoplasmata</taxon>
        <taxon>Methanomassiliicoccales</taxon>
        <taxon>Methanomassiliicoccaceae</taxon>
        <taxon>Candidatus Methanoplasma</taxon>
    </lineage>
</organism>
<evidence type="ECO:0000256" key="7">
    <source>
        <dbReference type="HAMAP-Rule" id="MF_00210"/>
    </source>
</evidence>
<feature type="binding site" evidence="7">
    <location>
        <position position="324"/>
    </location>
    <ligand>
        <name>3-phosphoshikimate</name>
        <dbReference type="ChEBI" id="CHEBI:145989"/>
    </ligand>
</feature>
<comment type="pathway">
    <text evidence="1">Metabolic intermediate biosynthesis; chorismate biosynthesis; chorismate from D-erythrose 4-phosphate and phosphoenolpyruvate: step 6/7.</text>
</comment>
<comment type="subunit">
    <text evidence="7">Monomer.</text>
</comment>
<keyword evidence="3 7" id="KW-0028">Amino-acid biosynthesis</keyword>
<proteinExistence type="inferred from homology"/>
<dbReference type="InterPro" id="IPR001986">
    <property type="entry name" value="Enolpyruvate_Tfrase_dom"/>
</dbReference>
<feature type="domain" description="Enolpyruvate transferase" evidence="8">
    <location>
        <begin position="9"/>
        <end position="409"/>
    </location>
</feature>
<reference evidence="9 10" key="1">
    <citation type="journal article" date="2014" name="Appl. Environ. Microbiol.">
        <title>Comparative Genome Analysis of 'Candidatus Methanoplasma termitum' Indicates a New Mode of Energy Metabolism in the Seventh Order of Methanogens.</title>
        <authorList>
            <person name="Lang K."/>
            <person name="Schuldes J."/>
            <person name="Klingl A."/>
            <person name="Poehlein A."/>
            <person name="Daniel R."/>
            <person name="Brune A."/>
        </authorList>
    </citation>
    <scope>NUCLEOTIDE SEQUENCE [LARGE SCALE GENOMIC DNA]</scope>
    <source>
        <strain evidence="10">Mpt1</strain>
    </source>
</reference>
<dbReference type="HAMAP" id="MF_00210">
    <property type="entry name" value="EPSP_synth"/>
    <property type="match status" value="1"/>
</dbReference>